<dbReference type="EMBL" id="LUKF01000014">
    <property type="protein sequence ID" value="KYG63303.1"/>
    <property type="molecule type" value="Genomic_DNA"/>
</dbReference>
<evidence type="ECO:0000313" key="3">
    <source>
        <dbReference type="Proteomes" id="UP000075391"/>
    </source>
</evidence>
<dbReference type="SUPFAM" id="SSF52317">
    <property type="entry name" value="Class I glutamine amidotransferase-like"/>
    <property type="match status" value="1"/>
</dbReference>
<dbReference type="PANTHER" id="PTHR10224:SF12">
    <property type="entry name" value="GLYOXALASE ELBB"/>
    <property type="match status" value="1"/>
</dbReference>
<feature type="domain" description="DJ-1/PfpI" evidence="1">
    <location>
        <begin position="15"/>
        <end position="157"/>
    </location>
</feature>
<gene>
    <name evidence="2" type="ORF">AZI85_04530</name>
</gene>
<comment type="caution">
    <text evidence="2">The sequence shown here is derived from an EMBL/GenBank/DDBJ whole genome shotgun (WGS) entry which is preliminary data.</text>
</comment>
<reference evidence="2 3" key="1">
    <citation type="submission" date="2016-03" db="EMBL/GenBank/DDBJ databases">
        <authorList>
            <person name="Ploux O."/>
        </authorList>
    </citation>
    <scope>NUCLEOTIDE SEQUENCE [LARGE SCALE GENOMIC DNA]</scope>
    <source>
        <strain evidence="2 3">BER2</strain>
    </source>
</reference>
<dbReference type="InterPro" id="IPR029062">
    <property type="entry name" value="Class_I_gatase-like"/>
</dbReference>
<name>A0A150WI09_BDEBC</name>
<dbReference type="Pfam" id="PF01965">
    <property type="entry name" value="DJ-1_PfpI"/>
    <property type="match status" value="1"/>
</dbReference>
<dbReference type="OrthoDB" id="5291298at2"/>
<dbReference type="InterPro" id="IPR002818">
    <property type="entry name" value="DJ-1/PfpI"/>
</dbReference>
<dbReference type="PANTHER" id="PTHR10224">
    <property type="entry name" value="ES1 PROTEIN HOMOLOG, MITOCHONDRIAL"/>
    <property type="match status" value="1"/>
</dbReference>
<sequence length="217" mass="23228">MKKIAVVLSGCGYLDGSEITEAVSLLIALTQAGAEVSCFAPDIEIPAMDHLAGQASGEKRRLLVEAARIARGQVQALDKLQTKDFDAVAFPGGYGAAKNLCNWAEKGAKCDVNPDVKRVITEFHAASKPIGAICIAPVLLARVLGDKKITITIGEDKETAAEIQKTGAIHEDCPVDDYITDREGKIVTTPAYMYDDAKPNEVFKGIFGLAHELVEWA</sequence>
<protein>
    <submittedName>
        <fullName evidence="2">Isoprenoid biosynthesis protein ElbB</fullName>
    </submittedName>
</protein>
<evidence type="ECO:0000259" key="1">
    <source>
        <dbReference type="Pfam" id="PF01965"/>
    </source>
</evidence>
<dbReference type="RefSeq" id="WP_063243666.1">
    <property type="nucleotide sequence ID" value="NZ_LUKF01000014.1"/>
</dbReference>
<accession>A0A150WI09</accession>
<dbReference type="NCBIfam" id="NF008747">
    <property type="entry name" value="PRK11780.1"/>
    <property type="match status" value="1"/>
</dbReference>
<proteinExistence type="predicted"/>
<dbReference type="Gene3D" id="3.40.50.880">
    <property type="match status" value="1"/>
</dbReference>
<evidence type="ECO:0000313" key="2">
    <source>
        <dbReference type="EMBL" id="KYG63303.1"/>
    </source>
</evidence>
<organism evidence="2 3">
    <name type="scientific">Bdellovibrio bacteriovorus</name>
    <dbReference type="NCBI Taxonomy" id="959"/>
    <lineage>
        <taxon>Bacteria</taxon>
        <taxon>Pseudomonadati</taxon>
        <taxon>Bdellovibrionota</taxon>
        <taxon>Bdellovibrionia</taxon>
        <taxon>Bdellovibrionales</taxon>
        <taxon>Pseudobdellovibrionaceae</taxon>
        <taxon>Bdellovibrio</taxon>
    </lineage>
</organism>
<dbReference type="AlphaFoldDB" id="A0A150WI09"/>
<dbReference type="Proteomes" id="UP000075391">
    <property type="component" value="Unassembled WGS sequence"/>
</dbReference>
<dbReference type="CDD" id="cd03133">
    <property type="entry name" value="GATase1_ES1"/>
    <property type="match status" value="1"/>
</dbReference>